<keyword evidence="2 5" id="KW-0812">Transmembrane</keyword>
<comment type="caution">
    <text evidence="6">The sequence shown here is derived from an EMBL/GenBank/DDBJ whole genome shotgun (WGS) entry which is preliminary data.</text>
</comment>
<evidence type="ECO:0000256" key="1">
    <source>
        <dbReference type="ARBA" id="ARBA00004370"/>
    </source>
</evidence>
<reference evidence="6" key="1">
    <citation type="submission" date="2023-03" db="EMBL/GenBank/DDBJ databases">
        <title>Massive genome expansion in bonnet fungi (Mycena s.s.) driven by repeated elements and novel gene families across ecological guilds.</title>
        <authorList>
            <consortium name="Lawrence Berkeley National Laboratory"/>
            <person name="Harder C.B."/>
            <person name="Miyauchi S."/>
            <person name="Viragh M."/>
            <person name="Kuo A."/>
            <person name="Thoen E."/>
            <person name="Andreopoulos B."/>
            <person name="Lu D."/>
            <person name="Skrede I."/>
            <person name="Drula E."/>
            <person name="Henrissat B."/>
            <person name="Morin E."/>
            <person name="Kohler A."/>
            <person name="Barry K."/>
            <person name="LaButti K."/>
            <person name="Morin E."/>
            <person name="Salamov A."/>
            <person name="Lipzen A."/>
            <person name="Mereny Z."/>
            <person name="Hegedus B."/>
            <person name="Baldrian P."/>
            <person name="Stursova M."/>
            <person name="Weitz H."/>
            <person name="Taylor A."/>
            <person name="Grigoriev I.V."/>
            <person name="Nagy L.G."/>
            <person name="Martin F."/>
            <person name="Kauserud H."/>
        </authorList>
    </citation>
    <scope>NUCLEOTIDE SEQUENCE</scope>
    <source>
        <strain evidence="6">CBHHK002</strain>
    </source>
</reference>
<accession>A0AAD7ANL5</accession>
<evidence type="ECO:0000256" key="5">
    <source>
        <dbReference type="SAM" id="Phobius"/>
    </source>
</evidence>
<organism evidence="6 7">
    <name type="scientific">Mycena albidolilacea</name>
    <dbReference type="NCBI Taxonomy" id="1033008"/>
    <lineage>
        <taxon>Eukaryota</taxon>
        <taxon>Fungi</taxon>
        <taxon>Dikarya</taxon>
        <taxon>Basidiomycota</taxon>
        <taxon>Agaricomycotina</taxon>
        <taxon>Agaricomycetes</taxon>
        <taxon>Agaricomycetidae</taxon>
        <taxon>Agaricales</taxon>
        <taxon>Marasmiineae</taxon>
        <taxon>Mycenaceae</taxon>
        <taxon>Mycena</taxon>
    </lineage>
</organism>
<keyword evidence="4 5" id="KW-0472">Membrane</keyword>
<dbReference type="GO" id="GO:0016020">
    <property type="term" value="C:membrane"/>
    <property type="evidence" value="ECO:0007669"/>
    <property type="project" value="UniProtKB-SubCell"/>
</dbReference>
<protein>
    <submittedName>
        <fullName evidence="6">Uncharacterized protein</fullName>
    </submittedName>
</protein>
<name>A0AAD7ANL5_9AGAR</name>
<evidence type="ECO:0000256" key="4">
    <source>
        <dbReference type="ARBA" id="ARBA00023136"/>
    </source>
</evidence>
<feature type="transmembrane region" description="Helical" evidence="5">
    <location>
        <begin position="60"/>
        <end position="80"/>
    </location>
</feature>
<gene>
    <name evidence="6" type="ORF">DFH08DRAFT_930202</name>
</gene>
<dbReference type="InterPro" id="IPR023395">
    <property type="entry name" value="MCP_dom_sf"/>
</dbReference>
<sequence length="369" mass="40409">MLFFLDLVLSVPFNGILVRYRAASHSKASVEDGSVPPAPTFISMSKRVWRLQGIEGLSRGLMPTIAATMFFTLFWLYGMPKVYLSPSPPLSARVSLNTDVIATLFYTIFIVTVYRAITSPRKLDILHAREALHILFSAHERKKPWVILQIPGLLPALFINFGLYYGIIQPMSTVIMPFYNNFSSLEYALRYVGLVLLALLSTAICAPLEVITTRLALQRNYGGQAFVDDPTAPNDTESAAAILVVQPVPVVSPPVVEVPASETQAQIETAVEPEPLSEKAAHPAEKPVETAPGVAQSVETVPTATPAATNGTDLEHGQVAVDTDDVVVHLRGENEPYLGLVDCAKKIVAEEGWPVLYRMWFLTFLGSFL</sequence>
<feature type="transmembrane region" description="Helical" evidence="5">
    <location>
        <begin position="100"/>
        <end position="117"/>
    </location>
</feature>
<keyword evidence="7" id="KW-1185">Reference proteome</keyword>
<proteinExistence type="predicted"/>
<evidence type="ECO:0000256" key="2">
    <source>
        <dbReference type="ARBA" id="ARBA00022692"/>
    </source>
</evidence>
<evidence type="ECO:0000313" key="6">
    <source>
        <dbReference type="EMBL" id="KAJ7364181.1"/>
    </source>
</evidence>
<evidence type="ECO:0000256" key="3">
    <source>
        <dbReference type="ARBA" id="ARBA00022989"/>
    </source>
</evidence>
<feature type="transmembrane region" description="Helical" evidence="5">
    <location>
        <begin position="145"/>
        <end position="168"/>
    </location>
</feature>
<dbReference type="Gene3D" id="1.50.40.10">
    <property type="entry name" value="Mitochondrial carrier domain"/>
    <property type="match status" value="1"/>
</dbReference>
<dbReference type="EMBL" id="JARIHO010000003">
    <property type="protein sequence ID" value="KAJ7364181.1"/>
    <property type="molecule type" value="Genomic_DNA"/>
</dbReference>
<keyword evidence="3 5" id="KW-1133">Transmembrane helix</keyword>
<comment type="subcellular location">
    <subcellularLocation>
        <location evidence="1">Membrane</location>
    </subcellularLocation>
</comment>
<evidence type="ECO:0000313" key="7">
    <source>
        <dbReference type="Proteomes" id="UP001218218"/>
    </source>
</evidence>
<feature type="transmembrane region" description="Helical" evidence="5">
    <location>
        <begin position="188"/>
        <end position="211"/>
    </location>
</feature>
<dbReference type="AlphaFoldDB" id="A0AAD7ANL5"/>
<dbReference type="SUPFAM" id="SSF103506">
    <property type="entry name" value="Mitochondrial carrier"/>
    <property type="match status" value="1"/>
</dbReference>
<dbReference type="Proteomes" id="UP001218218">
    <property type="component" value="Unassembled WGS sequence"/>
</dbReference>